<dbReference type="PATRIC" id="fig|1179773.3.peg.4865"/>
<name>K0K6F4_SACES</name>
<organism evidence="4 5">
    <name type="scientific">Saccharothrix espanaensis (strain ATCC 51144 / DSM 44229 / JCM 9112 / NBRC 15066 / NRRL 15764)</name>
    <dbReference type="NCBI Taxonomy" id="1179773"/>
    <lineage>
        <taxon>Bacteria</taxon>
        <taxon>Bacillati</taxon>
        <taxon>Actinomycetota</taxon>
        <taxon>Actinomycetes</taxon>
        <taxon>Pseudonocardiales</taxon>
        <taxon>Pseudonocardiaceae</taxon>
        <taxon>Saccharothrix</taxon>
    </lineage>
</organism>
<evidence type="ECO:0000313" key="5">
    <source>
        <dbReference type="Proteomes" id="UP000006281"/>
    </source>
</evidence>
<dbReference type="eggNOG" id="COG0318">
    <property type="taxonomic scope" value="Bacteria"/>
</dbReference>
<sequence>MSVSVASILAESAARRPHHTALVHEGERVDYAELWLRARAHAAVLRERGVGPGDRVALLVPNHPVFCEVYFAVLALGAVAVPVNVLLTVDEVAFVLADSAAGHVVCAGSLLGVGEPAAERAGSRVLQVLPTGSGATGSDPNGSDATGSDAGGPDRLDVLARAAEPIAEHVLRAPDDLALVLYTSGTTGKPKGAMLTQLNVLLNVGTTMRSPFDMGPDDVLFGCLPLFHTFGQVCGMLTCFAAGATMVLAARFAAAPALGLMAEHGCTVFMGVPTMYHDLLAAAGTAPRTPRLHRAYSGGSALPVRVLEDVERVFGCPVYEGYGLTETSPVVAYNQKAWPRRPGTVGRPVWGVRVAIARAELDSRVELLPAGEVGEVVISGHNVMAGYLNRPEATAEALVDGWFRSGDLGVLDADGYLRLVDRKKDMVVRGGFNVYPREVEEVLVRHPQVDRVAVIGVPDERHGEEVCAVVALRPGVRGCAEVAAALTAWSRERLAAYKYPRRFEFVDTFPLGPSGKVLKRELVSRYAG</sequence>
<reference evidence="4 5" key="1">
    <citation type="journal article" date="2012" name="BMC Genomics">
        <title>Complete genome sequence of Saccharothrix espanaensis DSM 44229T and comparison to the other completely sequenced Pseudonocardiaceae.</title>
        <authorList>
            <person name="Strobel T."/>
            <person name="Al-Dilaimi A."/>
            <person name="Blom J."/>
            <person name="Gessner A."/>
            <person name="Kalinowski J."/>
            <person name="Luzhetska M."/>
            <person name="Puhler A."/>
            <person name="Szczepanowski R."/>
            <person name="Bechthold A."/>
            <person name="Ruckert C."/>
        </authorList>
    </citation>
    <scope>NUCLEOTIDE SEQUENCE [LARGE SCALE GENOMIC DNA]</scope>
    <source>
        <strain evidence="5">ATCC 51144 / DSM 44229 / JCM 9112 / NBRC 15066 / NRRL 15764</strain>
    </source>
</reference>
<dbReference type="InterPro" id="IPR020459">
    <property type="entry name" value="AMP-binding"/>
</dbReference>
<dbReference type="Pfam" id="PF13193">
    <property type="entry name" value="AMP-binding_C"/>
    <property type="match status" value="1"/>
</dbReference>
<dbReference type="InterPro" id="IPR042099">
    <property type="entry name" value="ANL_N_sf"/>
</dbReference>
<dbReference type="KEGG" id="sesp:BN6_48510"/>
<keyword evidence="5" id="KW-1185">Reference proteome</keyword>
<dbReference type="CDD" id="cd05936">
    <property type="entry name" value="FC-FACS_FadD_like"/>
    <property type="match status" value="1"/>
</dbReference>
<dbReference type="PROSITE" id="PS00455">
    <property type="entry name" value="AMP_BINDING"/>
    <property type="match status" value="1"/>
</dbReference>
<proteinExistence type="predicted"/>
<feature type="compositionally biased region" description="Polar residues" evidence="1">
    <location>
        <begin position="136"/>
        <end position="146"/>
    </location>
</feature>
<evidence type="ECO:0000259" key="3">
    <source>
        <dbReference type="Pfam" id="PF13193"/>
    </source>
</evidence>
<dbReference type="InterPro" id="IPR025110">
    <property type="entry name" value="AMP-bd_C"/>
</dbReference>
<dbReference type="EMBL" id="HE804045">
    <property type="protein sequence ID" value="CCH32123.1"/>
    <property type="molecule type" value="Genomic_DNA"/>
</dbReference>
<gene>
    <name evidence="4" type="ordered locus">BN6_48510</name>
</gene>
<evidence type="ECO:0000313" key="4">
    <source>
        <dbReference type="EMBL" id="CCH32123.1"/>
    </source>
</evidence>
<dbReference type="InterPro" id="IPR000873">
    <property type="entry name" value="AMP-dep_synth/lig_dom"/>
</dbReference>
<dbReference type="InterPro" id="IPR045851">
    <property type="entry name" value="AMP-bd_C_sf"/>
</dbReference>
<dbReference type="RefSeq" id="WP_015102235.1">
    <property type="nucleotide sequence ID" value="NC_019673.1"/>
</dbReference>
<dbReference type="Gene3D" id="3.30.300.30">
    <property type="match status" value="1"/>
</dbReference>
<dbReference type="InterPro" id="IPR020845">
    <property type="entry name" value="AMP-binding_CS"/>
</dbReference>
<dbReference type="PRINTS" id="PR00154">
    <property type="entry name" value="AMPBINDING"/>
</dbReference>
<evidence type="ECO:0000259" key="2">
    <source>
        <dbReference type="Pfam" id="PF00501"/>
    </source>
</evidence>
<protein>
    <submittedName>
        <fullName evidence="4">Acyl-CoA ligase</fullName>
    </submittedName>
</protein>
<keyword evidence="4" id="KW-0436">Ligase</keyword>
<dbReference type="HOGENOM" id="CLU_000022_59_7_11"/>
<feature type="domain" description="AMP-binding enzyme C-terminal" evidence="3">
    <location>
        <begin position="438"/>
        <end position="516"/>
    </location>
</feature>
<dbReference type="InterPro" id="IPR050237">
    <property type="entry name" value="ATP-dep_AMP-bd_enzyme"/>
</dbReference>
<dbReference type="STRING" id="1179773.BN6_48510"/>
<dbReference type="PANTHER" id="PTHR43767:SF12">
    <property type="entry name" value="AMP-DEPENDENT SYNTHETASE AND LIGASE"/>
    <property type="match status" value="1"/>
</dbReference>
<dbReference type="Gene3D" id="3.40.50.12780">
    <property type="entry name" value="N-terminal domain of ligase-like"/>
    <property type="match status" value="1"/>
</dbReference>
<dbReference type="GO" id="GO:0016877">
    <property type="term" value="F:ligase activity, forming carbon-sulfur bonds"/>
    <property type="evidence" value="ECO:0007669"/>
    <property type="project" value="UniProtKB-ARBA"/>
</dbReference>
<dbReference type="Proteomes" id="UP000006281">
    <property type="component" value="Chromosome"/>
</dbReference>
<dbReference type="AlphaFoldDB" id="K0K6F4"/>
<dbReference type="PANTHER" id="PTHR43767">
    <property type="entry name" value="LONG-CHAIN-FATTY-ACID--COA LIGASE"/>
    <property type="match status" value="1"/>
</dbReference>
<feature type="domain" description="AMP-dependent synthetase/ligase" evidence="2">
    <location>
        <begin position="10"/>
        <end position="388"/>
    </location>
</feature>
<evidence type="ECO:0000256" key="1">
    <source>
        <dbReference type="SAM" id="MobiDB-lite"/>
    </source>
</evidence>
<dbReference type="Pfam" id="PF00501">
    <property type="entry name" value="AMP-binding"/>
    <property type="match status" value="1"/>
</dbReference>
<dbReference type="OrthoDB" id="9803968at2"/>
<accession>K0K6F4</accession>
<feature type="region of interest" description="Disordered" evidence="1">
    <location>
        <begin position="129"/>
        <end position="150"/>
    </location>
</feature>
<dbReference type="BioCyc" id="SESP1179773:BN6_RS23470-MONOMER"/>
<dbReference type="SUPFAM" id="SSF56801">
    <property type="entry name" value="Acetyl-CoA synthetase-like"/>
    <property type="match status" value="1"/>
</dbReference>